<name>A0A318J374_BURPY</name>
<dbReference type="Pfam" id="PF05488">
    <property type="entry name" value="PAAR_motif"/>
    <property type="match status" value="1"/>
</dbReference>
<evidence type="ECO:0000313" key="3">
    <source>
        <dbReference type="Proteomes" id="UP000247755"/>
    </source>
</evidence>
<dbReference type="EMBL" id="QJJY01000001">
    <property type="protein sequence ID" value="PXX40757.1"/>
    <property type="molecule type" value="Genomic_DNA"/>
</dbReference>
<feature type="compositionally biased region" description="Basic and acidic residues" evidence="1">
    <location>
        <begin position="173"/>
        <end position="183"/>
    </location>
</feature>
<dbReference type="Proteomes" id="UP000247755">
    <property type="component" value="Unassembled WGS sequence"/>
</dbReference>
<dbReference type="CDD" id="cd14744">
    <property type="entry name" value="PAAR_CT_2"/>
    <property type="match status" value="1"/>
</dbReference>
<protein>
    <submittedName>
        <fullName evidence="2">PAAR motif-containing protein</fullName>
    </submittedName>
</protein>
<organism evidence="2 3">
    <name type="scientific">Burkholderia pyrrocinia</name>
    <name type="common">Pseudomonas pyrrocinia</name>
    <dbReference type="NCBI Taxonomy" id="60550"/>
    <lineage>
        <taxon>Bacteria</taxon>
        <taxon>Pseudomonadati</taxon>
        <taxon>Pseudomonadota</taxon>
        <taxon>Betaproteobacteria</taxon>
        <taxon>Burkholderiales</taxon>
        <taxon>Burkholderiaceae</taxon>
        <taxon>Burkholderia</taxon>
        <taxon>Burkholderia cepacia complex</taxon>
    </lineage>
</organism>
<reference evidence="2 3" key="1">
    <citation type="submission" date="2018-05" db="EMBL/GenBank/DDBJ databases">
        <title>Comparative genomics of bacterial root endophytes of switchgrass collected from native prairies over two seasons.</title>
        <authorList>
            <person name="Tang Y."/>
        </authorList>
    </citation>
    <scope>NUCLEOTIDE SEQUENCE [LARGE SCALE GENOMIC DNA]</scope>
    <source>
        <strain evidence="2 3">NFIX32</strain>
    </source>
</reference>
<evidence type="ECO:0000313" key="2">
    <source>
        <dbReference type="EMBL" id="PXX40757.1"/>
    </source>
</evidence>
<proteinExistence type="predicted"/>
<feature type="region of interest" description="Disordered" evidence="1">
    <location>
        <begin position="164"/>
        <end position="183"/>
    </location>
</feature>
<evidence type="ECO:0000256" key="1">
    <source>
        <dbReference type="SAM" id="MobiDB-lite"/>
    </source>
</evidence>
<feature type="compositionally biased region" description="Low complexity" evidence="1">
    <location>
        <begin position="121"/>
        <end position="132"/>
    </location>
</feature>
<accession>A0A318J374</accession>
<sequence length="199" mass="21561">MTVFDSLMQKETTMRRTAARDSDSTTTGGFVIAVTSTIFDNGKRIALDGDEATCGNCNGAFKIFGSATRMSCHGRRVVLNGDPVLCPCGQNKVIAGGDSRIFYEADSGTSRQVAATREARSPTSPTQSAAPSGYDEKLVCTTRKSILVGYPYHIETADGRTYNGRLDPSGELPRIDTGNKPDEYTVYWGDEAIEKQYES</sequence>
<gene>
    <name evidence="2" type="ORF">NA66_1001367</name>
</gene>
<dbReference type="InterPro" id="IPR008727">
    <property type="entry name" value="PAAR_motif"/>
</dbReference>
<comment type="caution">
    <text evidence="2">The sequence shown here is derived from an EMBL/GenBank/DDBJ whole genome shotgun (WGS) entry which is preliminary data.</text>
</comment>
<feature type="region of interest" description="Disordered" evidence="1">
    <location>
        <begin position="114"/>
        <end position="134"/>
    </location>
</feature>
<dbReference type="AlphaFoldDB" id="A0A318J374"/>